<protein>
    <recommendedName>
        <fullName evidence="5">Secreted protein</fullName>
    </recommendedName>
</protein>
<keyword evidence="1" id="KW-0472">Membrane</keyword>
<evidence type="ECO:0008006" key="5">
    <source>
        <dbReference type="Google" id="ProtNLM"/>
    </source>
</evidence>
<gene>
    <name evidence="3" type="ORF">Nepgr_016430</name>
</gene>
<keyword evidence="2" id="KW-0732">Signal</keyword>
<keyword evidence="1" id="KW-0812">Transmembrane</keyword>
<keyword evidence="1" id="KW-1133">Transmembrane helix</keyword>
<feature type="transmembrane region" description="Helical" evidence="1">
    <location>
        <begin position="104"/>
        <end position="125"/>
    </location>
</feature>
<keyword evidence="4" id="KW-1185">Reference proteome</keyword>
<feature type="chain" id="PRO_5042187090" description="Secreted protein" evidence="2">
    <location>
        <begin position="18"/>
        <end position="126"/>
    </location>
</feature>
<comment type="caution">
    <text evidence="3">The sequence shown here is derived from an EMBL/GenBank/DDBJ whole genome shotgun (WGS) entry which is preliminary data.</text>
</comment>
<accession>A0AAD3SPQ7</accession>
<evidence type="ECO:0000313" key="4">
    <source>
        <dbReference type="Proteomes" id="UP001279734"/>
    </source>
</evidence>
<name>A0AAD3SPQ7_NEPGR</name>
<dbReference type="AlphaFoldDB" id="A0AAD3SPQ7"/>
<reference evidence="3" key="1">
    <citation type="submission" date="2023-05" db="EMBL/GenBank/DDBJ databases">
        <title>Nepenthes gracilis genome sequencing.</title>
        <authorList>
            <person name="Fukushima K."/>
        </authorList>
    </citation>
    <scope>NUCLEOTIDE SEQUENCE</scope>
    <source>
        <strain evidence="3">SING2019-196</strain>
    </source>
</reference>
<dbReference type="EMBL" id="BSYO01000014">
    <property type="protein sequence ID" value="GMH14589.1"/>
    <property type="molecule type" value="Genomic_DNA"/>
</dbReference>
<dbReference type="Proteomes" id="UP001279734">
    <property type="component" value="Unassembled WGS sequence"/>
</dbReference>
<evidence type="ECO:0000313" key="3">
    <source>
        <dbReference type="EMBL" id="GMH14589.1"/>
    </source>
</evidence>
<proteinExistence type="predicted"/>
<feature type="signal peptide" evidence="2">
    <location>
        <begin position="1"/>
        <end position="17"/>
    </location>
</feature>
<organism evidence="3 4">
    <name type="scientific">Nepenthes gracilis</name>
    <name type="common">Slender pitcher plant</name>
    <dbReference type="NCBI Taxonomy" id="150966"/>
    <lineage>
        <taxon>Eukaryota</taxon>
        <taxon>Viridiplantae</taxon>
        <taxon>Streptophyta</taxon>
        <taxon>Embryophyta</taxon>
        <taxon>Tracheophyta</taxon>
        <taxon>Spermatophyta</taxon>
        <taxon>Magnoliopsida</taxon>
        <taxon>eudicotyledons</taxon>
        <taxon>Gunneridae</taxon>
        <taxon>Pentapetalae</taxon>
        <taxon>Caryophyllales</taxon>
        <taxon>Nepenthaceae</taxon>
        <taxon>Nepenthes</taxon>
    </lineage>
</organism>
<evidence type="ECO:0000256" key="1">
    <source>
        <dbReference type="SAM" id="Phobius"/>
    </source>
</evidence>
<sequence length="126" mass="14195">MLLGLFVANLWLGFVGCCFLSLQVGHANVRGADYHDRLLFFGSYWPWIDDNRQLADAPACCSVLMIFTDFSWPCWACGDELELMASARPVEECNGFCCWGRGPVWMWLVGALFSADCSFQLVVYVC</sequence>
<evidence type="ECO:0000256" key="2">
    <source>
        <dbReference type="SAM" id="SignalP"/>
    </source>
</evidence>